<proteinExistence type="predicted"/>
<dbReference type="PANTHER" id="PTHR43106">
    <property type="entry name" value="DEHYDROGENASE-RELATED"/>
    <property type="match status" value="1"/>
</dbReference>
<dbReference type="InterPro" id="IPR049516">
    <property type="entry name" value="FAD-depend_C"/>
</dbReference>
<dbReference type="STRING" id="1121324.CLIT_4c01250"/>
<evidence type="ECO:0000313" key="3">
    <source>
        <dbReference type="Proteomes" id="UP000027946"/>
    </source>
</evidence>
<dbReference type="EMBL" id="JJMM01000004">
    <property type="protein sequence ID" value="KDR96288.1"/>
    <property type="molecule type" value="Genomic_DNA"/>
</dbReference>
<evidence type="ECO:0000313" key="2">
    <source>
        <dbReference type="EMBL" id="KDR96288.1"/>
    </source>
</evidence>
<organism evidence="2 3">
    <name type="scientific">Peptoclostridium litorale DSM 5388</name>
    <dbReference type="NCBI Taxonomy" id="1121324"/>
    <lineage>
        <taxon>Bacteria</taxon>
        <taxon>Bacillati</taxon>
        <taxon>Bacillota</taxon>
        <taxon>Clostridia</taxon>
        <taxon>Peptostreptococcales</taxon>
        <taxon>Peptoclostridiaceae</taxon>
        <taxon>Peptoclostridium</taxon>
    </lineage>
</organism>
<feature type="domain" description="FAD-dependent protein C-terminal" evidence="1">
    <location>
        <begin position="231"/>
        <end position="411"/>
    </location>
</feature>
<dbReference type="Proteomes" id="UP000027946">
    <property type="component" value="Unassembled WGS sequence"/>
</dbReference>
<dbReference type="eggNOG" id="COG2509">
    <property type="taxonomic scope" value="Bacteria"/>
</dbReference>
<dbReference type="Pfam" id="PF13450">
    <property type="entry name" value="NAD_binding_8"/>
    <property type="match status" value="1"/>
</dbReference>
<gene>
    <name evidence="2" type="ORF">CLIT_4c01250</name>
</gene>
<evidence type="ECO:0000259" key="1">
    <source>
        <dbReference type="Pfam" id="PF21688"/>
    </source>
</evidence>
<dbReference type="PIRSF" id="PIRSF038984">
    <property type="entry name" value="FAD_binding_protein"/>
    <property type="match status" value="1"/>
</dbReference>
<dbReference type="PRINTS" id="PR00368">
    <property type="entry name" value="FADPNR"/>
</dbReference>
<dbReference type="Gene3D" id="3.50.50.60">
    <property type="entry name" value="FAD/NAD(P)-binding domain"/>
    <property type="match status" value="2"/>
</dbReference>
<dbReference type="PANTHER" id="PTHR43106:SF1">
    <property type="entry name" value="DEHYDROGENASE-RELATED"/>
    <property type="match status" value="1"/>
</dbReference>
<reference evidence="2 3" key="1">
    <citation type="submission" date="2014-03" db="EMBL/GenBank/DDBJ databases">
        <title>Genome sequence of Clostridium litorale W6, DSM 5388.</title>
        <authorList>
            <person name="Poehlein A."/>
            <person name="Jagirdar A."/>
            <person name="Khonsari B."/>
            <person name="Chibani C.M."/>
            <person name="Gutierrez Gutierrez D.A."/>
            <person name="Davydova E."/>
            <person name="Alghaithi H.S."/>
            <person name="Nair K.P."/>
            <person name="Dhamotharan K."/>
            <person name="Chandran L."/>
            <person name="G W."/>
            <person name="Daniel R."/>
        </authorList>
    </citation>
    <scope>NUCLEOTIDE SEQUENCE [LARGE SCALE GENOMIC DNA]</scope>
    <source>
        <strain evidence="2 3">W6</strain>
    </source>
</reference>
<keyword evidence="3" id="KW-1185">Reference proteome</keyword>
<comment type="caution">
    <text evidence="2">The sequence shown here is derived from an EMBL/GenBank/DDBJ whole genome shotgun (WGS) entry which is preliminary data.</text>
</comment>
<protein>
    <submittedName>
        <fullName evidence="2">Putative Fad dependent oxidoreductase</fullName>
    </submittedName>
</protein>
<accession>A0A069RHL5</accession>
<dbReference type="AlphaFoldDB" id="A0A069RHL5"/>
<dbReference type="InterPro" id="IPR028348">
    <property type="entry name" value="FAD-binding_protein"/>
</dbReference>
<dbReference type="Pfam" id="PF21688">
    <property type="entry name" value="FAD-depend_C"/>
    <property type="match status" value="1"/>
</dbReference>
<dbReference type="SUPFAM" id="SSF51905">
    <property type="entry name" value="FAD/NAD(P)-binding domain"/>
    <property type="match status" value="1"/>
</dbReference>
<name>A0A069RHL5_PEPLI</name>
<dbReference type="InterPro" id="IPR036188">
    <property type="entry name" value="FAD/NAD-bd_sf"/>
</dbReference>
<sequence length="462" mass="51653">MKNINIIGAGASGLFAAYEIKKTAGDKFNIRVFEQGESIYDRRCPIVEKMTKKCINCRPCAIMSGFGGAGAFSDGKYNITTQYGGWITDYMDEKSATELMEYVDEVIIKLSEEEIEGIYEPKSIYKKEALKYDLHLLQGRVRHLGTEKNLSILKSMYEYLKEEGVEFLFKTKIERVSVHQSDYKHKFSVQSMDETFESDILIIAVGRSGAEWFSKQCKDGLGLRLINNQVDVGVRVEVPSEILEDITGEIYEAKIKYRTKAYSDVVRTFCMNPNGYVVTENTDGIITVNGHSFSNKSLGSRNTNFALLVSNKFTEPFDDPYAYGKRIASFSNLLGGGVLVQRFGDLVKGRRTNAHRLSQSFTKPTLDATPGDLSLVLPKRQLDDIIEMIYQLDKMFPGLANENTLLYGVEVKFYSSRLELTDELETSIEGMYAIGDGSGTTRSLSQASASGVHVARIIGKKG</sequence>